<dbReference type="GO" id="GO:0046983">
    <property type="term" value="F:protein dimerization activity"/>
    <property type="evidence" value="ECO:0007669"/>
    <property type="project" value="InterPro"/>
</dbReference>
<keyword evidence="2" id="KW-0378">Hydrolase</keyword>
<dbReference type="GO" id="GO:0018909">
    <property type="term" value="P:dodecyl sulfate metabolic process"/>
    <property type="evidence" value="ECO:0007669"/>
    <property type="project" value="InterPro"/>
</dbReference>
<dbReference type="GO" id="GO:0018741">
    <property type="term" value="F:linear primary-alkylsulfatase activity"/>
    <property type="evidence" value="ECO:0007669"/>
    <property type="project" value="InterPro"/>
</dbReference>
<evidence type="ECO:0000256" key="1">
    <source>
        <dbReference type="ARBA" id="ARBA00022723"/>
    </source>
</evidence>
<dbReference type="AlphaFoldDB" id="A0A381SSR1"/>
<dbReference type="InterPro" id="IPR029229">
    <property type="entry name" value="Alkyl_sulf_C"/>
</dbReference>
<comment type="similarity">
    <text evidence="4">Belongs to the metallo-beta-lactamase superfamily. Type III sulfatase family.</text>
</comment>
<dbReference type="PANTHER" id="PTHR43223:SF1">
    <property type="entry name" value="ALKYL_ARYL-SULFATASE BDS1"/>
    <property type="match status" value="1"/>
</dbReference>
<dbReference type="InterPro" id="IPR052195">
    <property type="entry name" value="Bact_Alkyl/Aryl-Sulfatase"/>
</dbReference>
<organism evidence="6">
    <name type="scientific">marine metagenome</name>
    <dbReference type="NCBI Taxonomy" id="408172"/>
    <lineage>
        <taxon>unclassified sequences</taxon>
        <taxon>metagenomes</taxon>
        <taxon>ecological metagenomes</taxon>
    </lineage>
</organism>
<dbReference type="EMBL" id="UINC01003451">
    <property type="protein sequence ID" value="SVA06444.1"/>
    <property type="molecule type" value="Genomic_DNA"/>
</dbReference>
<dbReference type="SMART" id="SM00849">
    <property type="entry name" value="Lactamase_B"/>
    <property type="match status" value="1"/>
</dbReference>
<dbReference type="Pfam" id="PF00753">
    <property type="entry name" value="Lactamase_B"/>
    <property type="match status" value="1"/>
</dbReference>
<dbReference type="Gene3D" id="1.25.40.880">
    <property type="entry name" value="Alkyl sulfatase, dimerisation domain"/>
    <property type="match status" value="1"/>
</dbReference>
<dbReference type="SUPFAM" id="SSF55718">
    <property type="entry name" value="SCP-like"/>
    <property type="match status" value="1"/>
</dbReference>
<dbReference type="InterPro" id="IPR029228">
    <property type="entry name" value="Alkyl_sulf_dimr"/>
</dbReference>
<evidence type="ECO:0000259" key="5">
    <source>
        <dbReference type="SMART" id="SM00849"/>
    </source>
</evidence>
<sequence>MKYCSFILLLFVLTACNPKEEIKITPPLAPEDLINHSQEFNKGVLSFNDAIHVAIGFSLANSIMVEAEGGKIIIDTTGTIETGREVRSIFDRLNPYPIKAVIYTHNHGDHVFGARAFVDNEETQVIAHETTEDYINRILGILRPIINKRSSRMFGSVFPEESIENNGIGPFLEIGKGGRQTSLVYPNTKFDNFLELNISGLDIQLYHAPGETNDQIFVWIPKYKALFPGDNFYKAFPNLYTIRGTPYRDLAGWVKSIDMMRYLQPELLVPSHSKPIEGSEEILKNLTDYRDAIQYIHDQTVRLINKGMTPDQIANLIKLPEHLASSPFLKEFYGTPEWSSKNVFSGYLGWFDGNPSTLNPISKAEETKKIIKLIGGRSELFDEAKRSLENEEYQWVLQLTDYLLLDDPNDEESIQIRTEALKFLGESNSNPNARYYYLSSAEELLPSYKEPPLLKPTKEIIESLPIEVVFEMLKVSLIPEKAVNKNLHLSIKFTDSLKSFSLILRKGVLEVQPFAIKGSDVQVETDEVSWKEVVTGNRSLPVSMATGLMTVTGDRVSLITFFNSFRE</sequence>
<evidence type="ECO:0000313" key="6">
    <source>
        <dbReference type="EMBL" id="SVA06444.1"/>
    </source>
</evidence>
<evidence type="ECO:0000256" key="2">
    <source>
        <dbReference type="ARBA" id="ARBA00022801"/>
    </source>
</evidence>
<dbReference type="InterPro" id="IPR036866">
    <property type="entry name" value="RibonucZ/Hydroxyglut_hydro"/>
</dbReference>
<dbReference type="GO" id="GO:0046872">
    <property type="term" value="F:metal ion binding"/>
    <property type="evidence" value="ECO:0007669"/>
    <property type="project" value="UniProtKB-KW"/>
</dbReference>
<proteinExistence type="inferred from homology"/>
<reference evidence="6" key="1">
    <citation type="submission" date="2018-05" db="EMBL/GenBank/DDBJ databases">
        <authorList>
            <person name="Lanie J.A."/>
            <person name="Ng W.-L."/>
            <person name="Kazmierczak K.M."/>
            <person name="Andrzejewski T.M."/>
            <person name="Davidsen T.M."/>
            <person name="Wayne K.J."/>
            <person name="Tettelin H."/>
            <person name="Glass J.I."/>
            <person name="Rusch D."/>
            <person name="Podicherti R."/>
            <person name="Tsui H.-C.T."/>
            <person name="Winkler M.E."/>
        </authorList>
    </citation>
    <scope>NUCLEOTIDE SEQUENCE</scope>
</reference>
<keyword evidence="3" id="KW-0862">Zinc</keyword>
<protein>
    <recommendedName>
        <fullName evidence="5">Metallo-beta-lactamase domain-containing protein</fullName>
    </recommendedName>
</protein>
<evidence type="ECO:0000256" key="3">
    <source>
        <dbReference type="ARBA" id="ARBA00022833"/>
    </source>
</evidence>
<dbReference type="PANTHER" id="PTHR43223">
    <property type="entry name" value="ALKYL/ARYL-SULFATASE"/>
    <property type="match status" value="1"/>
</dbReference>
<keyword evidence="1" id="KW-0479">Metal-binding</keyword>
<dbReference type="Gene3D" id="3.60.15.30">
    <property type="entry name" value="Metallo-beta-lactamase domain"/>
    <property type="match status" value="1"/>
</dbReference>
<feature type="domain" description="Metallo-beta-lactamase" evidence="5">
    <location>
        <begin position="59"/>
        <end position="272"/>
    </location>
</feature>
<name>A0A381SSR1_9ZZZZ</name>
<evidence type="ECO:0000256" key="4">
    <source>
        <dbReference type="ARBA" id="ARBA00033751"/>
    </source>
</evidence>
<dbReference type="Pfam" id="PF14864">
    <property type="entry name" value="Alkyl_sulf_C"/>
    <property type="match status" value="1"/>
</dbReference>
<dbReference type="Gene3D" id="3.30.1050.10">
    <property type="entry name" value="SCP2 sterol-binding domain"/>
    <property type="match status" value="1"/>
</dbReference>
<dbReference type="Pfam" id="PF14863">
    <property type="entry name" value="Alkyl_sulf_dimr"/>
    <property type="match status" value="1"/>
</dbReference>
<gene>
    <name evidence="6" type="ORF">METZ01_LOCUS59298</name>
</gene>
<dbReference type="SUPFAM" id="SSF56281">
    <property type="entry name" value="Metallo-hydrolase/oxidoreductase"/>
    <property type="match status" value="1"/>
</dbReference>
<accession>A0A381SSR1</accession>
<dbReference type="CDD" id="cd07710">
    <property type="entry name" value="arylsulfatase_Sdsa1-like_MBL-fold"/>
    <property type="match status" value="1"/>
</dbReference>
<dbReference type="InterPro" id="IPR036527">
    <property type="entry name" value="SCP2_sterol-bd_dom_sf"/>
</dbReference>
<dbReference type="PROSITE" id="PS51257">
    <property type="entry name" value="PROKAR_LIPOPROTEIN"/>
    <property type="match status" value="1"/>
</dbReference>
<dbReference type="InterPro" id="IPR038536">
    <property type="entry name" value="Alkyl/aryl-sulf_dimr_sf"/>
</dbReference>
<dbReference type="InterPro" id="IPR044097">
    <property type="entry name" value="Bds1/SdsA1_MBL-fold"/>
</dbReference>
<dbReference type="InterPro" id="IPR001279">
    <property type="entry name" value="Metallo-B-lactamas"/>
</dbReference>